<dbReference type="Gene3D" id="1.10.3210.10">
    <property type="entry name" value="Hypothetical protein af1432"/>
    <property type="match status" value="1"/>
</dbReference>
<dbReference type="GO" id="GO:0035438">
    <property type="term" value="F:cyclic-di-GMP binding"/>
    <property type="evidence" value="ECO:0007669"/>
    <property type="project" value="InterPro"/>
</dbReference>
<dbReference type="Pfam" id="PF07238">
    <property type="entry name" value="PilZ"/>
    <property type="match status" value="1"/>
</dbReference>
<dbReference type="PROSITE" id="PS51832">
    <property type="entry name" value="HD_GYP"/>
    <property type="match status" value="1"/>
</dbReference>
<gene>
    <name evidence="2" type="ORF">JYP50_04420</name>
</gene>
<sequence>MKEEAADFIRIDNPVEVGELVVSLTEPGAASIALDRAGFEPQPVVVVDVIPGECVVLDVTASGASVPQVRRAGELRLIGQGVDGMLSTPLLAVREWLDVDGRVHCRCDYPAEMKHYQRRDAYRAPLRLGMQVGVLVRGAAADKVTFQGDLRNLSLSGCLVDLPPNAAGIVEGAKLELELCFPNGTRFVVEAEPRHRDPDGERCVLAVGFAFIPTTQEQDRLLWFYVREIERESARGGAGEVSSLQPSALFESRADEPEVGLRNALPYATPMARRLARVAGYLDSLVMELREGNRVDPVLLSRAADRLLGLHAEDREALLFATVCLWHDPQVVQHAVAVAVRLVDIGQAFKMPRDLLKAMAACAMVHDLGKVLLPPEVLTAASRDDEQERSYREHVKLLLPRLESCHWLSRTVRDAVVKGANERVDGSGYPHGWRGAQLHELTRLAAVVVEVDRLGRYSREGEGLSIEVIHRRLTRNAPGFDPRWVARYFEHFGRLPVGTLVRFPGGEMGWVLGLDEAGEPGRVQLTGRREPPGEALGEIVGDDPLRQLGPAEALVSPGRKDAPYD</sequence>
<dbReference type="InterPro" id="IPR037522">
    <property type="entry name" value="HD_GYP_dom"/>
</dbReference>
<dbReference type="RefSeq" id="WP_206559265.1">
    <property type="nucleotide sequence ID" value="NZ_JAFKCZ010000003.1"/>
</dbReference>
<dbReference type="Proteomes" id="UP000664303">
    <property type="component" value="Unassembled WGS sequence"/>
</dbReference>
<keyword evidence="3" id="KW-1185">Reference proteome</keyword>
<dbReference type="AlphaFoldDB" id="A0A939DE40"/>
<name>A0A939DE40_9GAMM</name>
<organism evidence="2 3">
    <name type="scientific">Parahaliea mediterranea</name>
    <dbReference type="NCBI Taxonomy" id="651086"/>
    <lineage>
        <taxon>Bacteria</taxon>
        <taxon>Pseudomonadati</taxon>
        <taxon>Pseudomonadota</taxon>
        <taxon>Gammaproteobacteria</taxon>
        <taxon>Cellvibrionales</taxon>
        <taxon>Halieaceae</taxon>
        <taxon>Parahaliea</taxon>
    </lineage>
</organism>
<dbReference type="SUPFAM" id="SSF109604">
    <property type="entry name" value="HD-domain/PDEase-like"/>
    <property type="match status" value="1"/>
</dbReference>
<feature type="domain" description="HD-GYP" evidence="1">
    <location>
        <begin position="309"/>
        <end position="505"/>
    </location>
</feature>
<proteinExistence type="predicted"/>
<comment type="caution">
    <text evidence="2">The sequence shown here is derived from an EMBL/GenBank/DDBJ whole genome shotgun (WGS) entry which is preliminary data.</text>
</comment>
<dbReference type="InterPro" id="IPR003607">
    <property type="entry name" value="HD/PDEase_dom"/>
</dbReference>
<dbReference type="PANTHER" id="PTHR43155:SF2">
    <property type="entry name" value="CYCLIC DI-GMP PHOSPHODIESTERASE PA4108"/>
    <property type="match status" value="1"/>
</dbReference>
<accession>A0A939DE40</accession>
<dbReference type="EMBL" id="JAFKCZ010000003">
    <property type="protein sequence ID" value="MBN7795822.1"/>
    <property type="molecule type" value="Genomic_DNA"/>
</dbReference>
<evidence type="ECO:0000259" key="1">
    <source>
        <dbReference type="PROSITE" id="PS51832"/>
    </source>
</evidence>
<evidence type="ECO:0000313" key="3">
    <source>
        <dbReference type="Proteomes" id="UP000664303"/>
    </source>
</evidence>
<reference evidence="2" key="1">
    <citation type="submission" date="2021-02" db="EMBL/GenBank/DDBJ databases">
        <title>PHA producing bacteria isolated from coastal sediment in Guangdong, Shenzhen.</title>
        <authorList>
            <person name="Zheng W."/>
            <person name="Yu S."/>
            <person name="Huang Y."/>
        </authorList>
    </citation>
    <scope>NUCLEOTIDE SEQUENCE</scope>
    <source>
        <strain evidence="2">TN14-10</strain>
    </source>
</reference>
<evidence type="ECO:0000313" key="2">
    <source>
        <dbReference type="EMBL" id="MBN7795822.1"/>
    </source>
</evidence>
<dbReference type="SMART" id="SM00471">
    <property type="entry name" value="HDc"/>
    <property type="match status" value="1"/>
</dbReference>
<dbReference type="Gene3D" id="2.40.10.220">
    <property type="entry name" value="predicted glycosyltransferase like domains"/>
    <property type="match status" value="1"/>
</dbReference>
<dbReference type="GO" id="GO:0008081">
    <property type="term" value="F:phosphoric diester hydrolase activity"/>
    <property type="evidence" value="ECO:0007669"/>
    <property type="project" value="UniProtKB-ARBA"/>
</dbReference>
<dbReference type="InterPro" id="IPR009875">
    <property type="entry name" value="PilZ_domain"/>
</dbReference>
<protein>
    <submittedName>
        <fullName evidence="2">PilZ domain-containing protein</fullName>
    </submittedName>
</protein>
<dbReference type="PANTHER" id="PTHR43155">
    <property type="entry name" value="CYCLIC DI-GMP PHOSPHODIESTERASE PA4108-RELATED"/>
    <property type="match status" value="1"/>
</dbReference>
<dbReference type="Pfam" id="PF13487">
    <property type="entry name" value="HD_5"/>
    <property type="match status" value="1"/>
</dbReference>